<evidence type="ECO:0000259" key="1">
    <source>
        <dbReference type="PROSITE" id="PS50181"/>
    </source>
</evidence>
<feature type="domain" description="F-box" evidence="1">
    <location>
        <begin position="5"/>
        <end position="52"/>
    </location>
</feature>
<dbReference type="InterPro" id="IPR001810">
    <property type="entry name" value="F-box_dom"/>
</dbReference>
<gene>
    <name evidence="2" type="ORF">FNK824_LOCUS9895</name>
</gene>
<comment type="caution">
    <text evidence="2">The sequence shown here is derived from an EMBL/GenBank/DDBJ whole genome shotgun (WGS) entry which is preliminary data.</text>
</comment>
<dbReference type="SUPFAM" id="SSF81383">
    <property type="entry name" value="F-box domain"/>
    <property type="match status" value="1"/>
</dbReference>
<dbReference type="Gene3D" id="3.80.10.10">
    <property type="entry name" value="Ribonuclease Inhibitor"/>
    <property type="match status" value="1"/>
</dbReference>
<dbReference type="Proteomes" id="UP000663874">
    <property type="component" value="Unassembled WGS sequence"/>
</dbReference>
<evidence type="ECO:0000313" key="2">
    <source>
        <dbReference type="EMBL" id="CAF3712104.1"/>
    </source>
</evidence>
<protein>
    <recommendedName>
        <fullName evidence="1">F-box domain-containing protein</fullName>
    </recommendedName>
</protein>
<dbReference type="EMBL" id="CAJOBE010001073">
    <property type="protein sequence ID" value="CAF3712104.1"/>
    <property type="molecule type" value="Genomic_DNA"/>
</dbReference>
<dbReference type="InterPro" id="IPR032675">
    <property type="entry name" value="LRR_dom_sf"/>
</dbReference>
<accession>A0A818VFM0</accession>
<dbReference type="PROSITE" id="PS50181">
    <property type="entry name" value="FBOX"/>
    <property type="match status" value="1"/>
</dbReference>
<dbReference type="AlphaFoldDB" id="A0A818VFM0"/>
<dbReference type="InterPro" id="IPR036047">
    <property type="entry name" value="F-box-like_dom_sf"/>
</dbReference>
<name>A0A818VFM0_9BILA</name>
<proteinExistence type="predicted"/>
<reference evidence="2" key="1">
    <citation type="submission" date="2021-02" db="EMBL/GenBank/DDBJ databases">
        <authorList>
            <person name="Nowell W R."/>
        </authorList>
    </citation>
    <scope>NUCLEOTIDE SEQUENCE</scope>
</reference>
<sequence>MEVLSVELNDLPDEILLLIFKKLDNAELLYSFIDVNKRFNKLVRDSIFTNRLTMTKYYFYGGPFPQPNNPILDRYCSEVLPSIHDKIKWLNVEPSAMERILLCTNYPNLYGLGLYTIKKETAVRIFTELHVSLESFIDCLYLLDGRFDSLQRLSVNINRILSPERIIDNKKQLPNLKHFSLRCKRDTDKYNELIVPLLHRMSNLEELDLHLVVYCEKRFIDGYDLKYNIINNLLRLNKFIFNIRSCLPLNDQIYISSNEDYQRSFNGFKNNKIISCVDYFSNRQQGQCHIYSYSYQATWYDSITNNFPDGLFKSVHKVSLYDERPFEYEFFLKIAKSFPFMRKLTVNNDKPQKNKFDEQSKDDNRHLSIIQYPYLTHLDLDFAHEDYVEQFLLDTKTCLPTRFKLEVDYQSIDKVTHNFTRDATQINCVKLIFLYVPSEIPIRQQLKDYFPHTIIYSL</sequence>
<evidence type="ECO:0000313" key="3">
    <source>
        <dbReference type="Proteomes" id="UP000663874"/>
    </source>
</evidence>
<dbReference type="CDD" id="cd09917">
    <property type="entry name" value="F-box_SF"/>
    <property type="match status" value="1"/>
</dbReference>
<organism evidence="2 3">
    <name type="scientific">Rotaria sordida</name>
    <dbReference type="NCBI Taxonomy" id="392033"/>
    <lineage>
        <taxon>Eukaryota</taxon>
        <taxon>Metazoa</taxon>
        <taxon>Spiralia</taxon>
        <taxon>Gnathifera</taxon>
        <taxon>Rotifera</taxon>
        <taxon>Eurotatoria</taxon>
        <taxon>Bdelloidea</taxon>
        <taxon>Philodinida</taxon>
        <taxon>Philodinidae</taxon>
        <taxon>Rotaria</taxon>
    </lineage>
</organism>
<dbReference type="Pfam" id="PF12937">
    <property type="entry name" value="F-box-like"/>
    <property type="match status" value="1"/>
</dbReference>